<accession>A0A9D5QBR3</accession>
<organism evidence="1 2">
    <name type="scientific">candidate division WOR-3 bacterium</name>
    <dbReference type="NCBI Taxonomy" id="2052148"/>
    <lineage>
        <taxon>Bacteria</taxon>
        <taxon>Bacteria division WOR-3</taxon>
    </lineage>
</organism>
<name>A0A9D5QBR3_UNCW3</name>
<dbReference type="Proteomes" id="UP000630660">
    <property type="component" value="Unassembled WGS sequence"/>
</dbReference>
<reference evidence="1" key="1">
    <citation type="submission" date="2019-11" db="EMBL/GenBank/DDBJ databases">
        <title>Microbial mats filling the niche in hypersaline microbial mats.</title>
        <authorList>
            <person name="Wong H.L."/>
            <person name="Macleod F.I."/>
            <person name="White R.A. III"/>
            <person name="Burns B.P."/>
        </authorList>
    </citation>
    <scope>NUCLEOTIDE SEQUENCE</scope>
    <source>
        <strain evidence="1">Bin_327</strain>
    </source>
</reference>
<gene>
    <name evidence="1" type="ORF">GF359_00890</name>
</gene>
<sequence length="354" mass="40574">MMSTAIFLGAGAAKVEGAPLQNELVKMCARSFQQLGRCPNVAGYLKDFFGIHCLQDDLEKTTFPTFEEVIGLIDLAELRGETLRWPLVEGFNADNSIHTLRLVRDELIFMMSWFIDYYSQEEASGSYECLLSTLNSRTLLDRNRVIFLTSNYDLLLEKALSKVYASKKINYGVDFARVEGEKLWRPTLNAGLKFYKIHGSLDWLYCTTCNNILLKYVPISSSLDYTNSLICTDCLSIREPVIVPPTYYKSMSNVFLGSVWNNAENALRRVTRVVFCGYSLPDADMHIKYLMKRAQTNRASPVFSVVVFNHYSGKDERVAEEEEVRYKRFFGDKVVDYTRKSFEEFVADPLPYLT</sequence>
<comment type="caution">
    <text evidence="1">The sequence shown here is derived from an EMBL/GenBank/DDBJ whole genome shotgun (WGS) entry which is preliminary data.</text>
</comment>
<evidence type="ECO:0000313" key="2">
    <source>
        <dbReference type="Proteomes" id="UP000630660"/>
    </source>
</evidence>
<protein>
    <recommendedName>
        <fullName evidence="3">SIR2-like domain-containing protein</fullName>
    </recommendedName>
</protein>
<dbReference type="Pfam" id="PF13289">
    <property type="entry name" value="SIR2_2"/>
    <property type="match status" value="1"/>
</dbReference>
<evidence type="ECO:0000313" key="1">
    <source>
        <dbReference type="EMBL" id="MBD3363749.1"/>
    </source>
</evidence>
<dbReference type="AlphaFoldDB" id="A0A9D5QBR3"/>
<evidence type="ECO:0008006" key="3">
    <source>
        <dbReference type="Google" id="ProtNLM"/>
    </source>
</evidence>
<dbReference type="InterPro" id="IPR029035">
    <property type="entry name" value="DHS-like_NAD/FAD-binding_dom"/>
</dbReference>
<proteinExistence type="predicted"/>
<dbReference type="SUPFAM" id="SSF52467">
    <property type="entry name" value="DHS-like NAD/FAD-binding domain"/>
    <property type="match status" value="1"/>
</dbReference>
<dbReference type="EMBL" id="WJKJ01000025">
    <property type="protein sequence ID" value="MBD3363749.1"/>
    <property type="molecule type" value="Genomic_DNA"/>
</dbReference>